<dbReference type="EMBL" id="FOGJ01000047">
    <property type="protein sequence ID" value="SES41977.1"/>
    <property type="molecule type" value="Genomic_DNA"/>
</dbReference>
<sequence length="43" mass="5361">MTIETYKNHIIEKYNSQKFDINKFTKGGRVKFWWLWNNEPELL</sequence>
<accession>A0A1H9X7Y3</accession>
<name>A0A1H9X7Y3_BUTFI</name>
<reference evidence="1 2" key="1">
    <citation type="submission" date="2016-10" db="EMBL/GenBank/DDBJ databases">
        <authorList>
            <person name="de Groot N.N."/>
        </authorList>
    </citation>
    <scope>NUCLEOTIDE SEQUENCE [LARGE SCALE GENOMIC DNA]</scope>
    <source>
        <strain evidence="1 2">AR40</strain>
    </source>
</reference>
<proteinExistence type="predicted"/>
<dbReference type="AlphaFoldDB" id="A0A1H9X7Y3"/>
<dbReference type="Proteomes" id="UP000182584">
    <property type="component" value="Unassembled WGS sequence"/>
</dbReference>
<feature type="non-terminal residue" evidence="1">
    <location>
        <position position="43"/>
    </location>
</feature>
<evidence type="ECO:0000313" key="1">
    <source>
        <dbReference type="EMBL" id="SES41977.1"/>
    </source>
</evidence>
<protein>
    <submittedName>
        <fullName evidence="1">Uncharacterized protein</fullName>
    </submittedName>
</protein>
<organism evidence="1 2">
    <name type="scientific">Butyrivibrio fibrisolvens</name>
    <dbReference type="NCBI Taxonomy" id="831"/>
    <lineage>
        <taxon>Bacteria</taxon>
        <taxon>Bacillati</taxon>
        <taxon>Bacillota</taxon>
        <taxon>Clostridia</taxon>
        <taxon>Lachnospirales</taxon>
        <taxon>Lachnospiraceae</taxon>
        <taxon>Butyrivibrio</taxon>
    </lineage>
</organism>
<gene>
    <name evidence="1" type="ORF">SAMN04487884_1471</name>
</gene>
<evidence type="ECO:0000313" key="2">
    <source>
        <dbReference type="Proteomes" id="UP000182584"/>
    </source>
</evidence>